<organism evidence="1 2">
    <name type="scientific">Ameca splendens</name>
    <dbReference type="NCBI Taxonomy" id="208324"/>
    <lineage>
        <taxon>Eukaryota</taxon>
        <taxon>Metazoa</taxon>
        <taxon>Chordata</taxon>
        <taxon>Craniata</taxon>
        <taxon>Vertebrata</taxon>
        <taxon>Euteleostomi</taxon>
        <taxon>Actinopterygii</taxon>
        <taxon>Neopterygii</taxon>
        <taxon>Teleostei</taxon>
        <taxon>Neoteleostei</taxon>
        <taxon>Acanthomorphata</taxon>
        <taxon>Ovalentaria</taxon>
        <taxon>Atherinomorphae</taxon>
        <taxon>Cyprinodontiformes</taxon>
        <taxon>Goodeidae</taxon>
        <taxon>Ameca</taxon>
    </lineage>
</organism>
<proteinExistence type="predicted"/>
<dbReference type="EMBL" id="JAHRIP010022811">
    <property type="protein sequence ID" value="MEQ2289322.1"/>
    <property type="molecule type" value="Genomic_DNA"/>
</dbReference>
<sequence length="66" mass="7341">MYLEVAGQYLSRTGVGIPCHRCFHHEAQQTDRLDFTAVTSIGVTATEETTLKSSVIRGLMGFMLHK</sequence>
<reference evidence="1 2" key="1">
    <citation type="submission" date="2021-06" db="EMBL/GenBank/DDBJ databases">
        <authorList>
            <person name="Palmer J.M."/>
        </authorList>
    </citation>
    <scope>NUCLEOTIDE SEQUENCE [LARGE SCALE GENOMIC DNA]</scope>
    <source>
        <strain evidence="1 2">AS_MEX2019</strain>
        <tissue evidence="1">Muscle</tissue>
    </source>
</reference>
<accession>A0ABV0Y6S7</accession>
<gene>
    <name evidence="1" type="ORF">AMECASPLE_031744</name>
</gene>
<protein>
    <submittedName>
        <fullName evidence="1">Uncharacterized protein</fullName>
    </submittedName>
</protein>
<evidence type="ECO:0000313" key="2">
    <source>
        <dbReference type="Proteomes" id="UP001469553"/>
    </source>
</evidence>
<name>A0ABV0Y6S7_9TELE</name>
<evidence type="ECO:0000313" key="1">
    <source>
        <dbReference type="EMBL" id="MEQ2289322.1"/>
    </source>
</evidence>
<keyword evidence="2" id="KW-1185">Reference proteome</keyword>
<comment type="caution">
    <text evidence="1">The sequence shown here is derived from an EMBL/GenBank/DDBJ whole genome shotgun (WGS) entry which is preliminary data.</text>
</comment>
<dbReference type="Proteomes" id="UP001469553">
    <property type="component" value="Unassembled WGS sequence"/>
</dbReference>